<gene>
    <name evidence="1" type="ORF">HGH92_26445</name>
</gene>
<dbReference type="Proteomes" id="UP000570474">
    <property type="component" value="Unassembled WGS sequence"/>
</dbReference>
<proteinExistence type="predicted"/>
<dbReference type="EMBL" id="JABAIA010000003">
    <property type="protein sequence ID" value="NLR67872.1"/>
    <property type="molecule type" value="Genomic_DNA"/>
</dbReference>
<evidence type="ECO:0000313" key="2">
    <source>
        <dbReference type="Proteomes" id="UP000570474"/>
    </source>
</evidence>
<comment type="caution">
    <text evidence="1">The sequence shown here is derived from an EMBL/GenBank/DDBJ whole genome shotgun (WGS) entry which is preliminary data.</text>
</comment>
<dbReference type="AlphaFoldDB" id="A0A847RXT5"/>
<accession>A0A847RXT5</accession>
<keyword evidence="2" id="KW-1185">Reference proteome</keyword>
<dbReference type="RefSeq" id="WP_168873813.1">
    <property type="nucleotide sequence ID" value="NZ_JABAIA010000003.1"/>
</dbReference>
<name>A0A847RXT5_9BACT</name>
<sequence length="143" mass="17103">MRDIKEDTVEKIHVCNAWGGIPIYILNADIAGIPYEDFTTNADKLLYERWKGKDWRTLVRFGFLRKPRLYCYPEKWLLNLENHRSISELKRLRSKLSIANSATKPNLLLIQDLRENIFAIDRQLKHSLMVYFSQMPHWNKRKL</sequence>
<reference evidence="1 2" key="1">
    <citation type="submission" date="2020-04" db="EMBL/GenBank/DDBJ databases">
        <authorList>
            <person name="Yin C."/>
        </authorList>
    </citation>
    <scope>NUCLEOTIDE SEQUENCE [LARGE SCALE GENOMIC DNA]</scope>
    <source>
        <strain evidence="1 2">Ae27</strain>
    </source>
</reference>
<protein>
    <submittedName>
        <fullName evidence="1">Uncharacterized protein</fullName>
    </submittedName>
</protein>
<evidence type="ECO:0000313" key="1">
    <source>
        <dbReference type="EMBL" id="NLR67872.1"/>
    </source>
</evidence>
<organism evidence="1 2">
    <name type="scientific">Chitinophaga varians</name>
    <dbReference type="NCBI Taxonomy" id="2202339"/>
    <lineage>
        <taxon>Bacteria</taxon>
        <taxon>Pseudomonadati</taxon>
        <taxon>Bacteroidota</taxon>
        <taxon>Chitinophagia</taxon>
        <taxon>Chitinophagales</taxon>
        <taxon>Chitinophagaceae</taxon>
        <taxon>Chitinophaga</taxon>
    </lineage>
</organism>